<evidence type="ECO:0000313" key="8">
    <source>
        <dbReference type="EnsemblPlants" id="EMT09908"/>
    </source>
</evidence>
<feature type="transmembrane region" description="Helical" evidence="7">
    <location>
        <begin position="182"/>
        <end position="201"/>
    </location>
</feature>
<reference evidence="8" key="1">
    <citation type="submission" date="2015-06" db="UniProtKB">
        <authorList>
            <consortium name="EnsemblPlants"/>
        </authorList>
    </citation>
    <scope>IDENTIFICATION</scope>
</reference>
<evidence type="ECO:0000256" key="7">
    <source>
        <dbReference type="SAM" id="Phobius"/>
    </source>
</evidence>
<dbReference type="InterPro" id="IPR002645">
    <property type="entry name" value="STAS_dom"/>
</dbReference>
<evidence type="ECO:0000256" key="2">
    <source>
        <dbReference type="ARBA" id="ARBA00022448"/>
    </source>
</evidence>
<feature type="transmembrane region" description="Helical" evidence="7">
    <location>
        <begin position="156"/>
        <end position="176"/>
    </location>
</feature>
<dbReference type="Pfam" id="PF00916">
    <property type="entry name" value="Sulfate_transp"/>
    <property type="match status" value="1"/>
</dbReference>
<keyword evidence="4 7" id="KW-1133">Transmembrane helix</keyword>
<feature type="transmembrane region" description="Helical" evidence="7">
    <location>
        <begin position="237"/>
        <end position="255"/>
    </location>
</feature>
<sequence>MESSSSTAAVETAVTVPPPATFAASTPPGQAGHAPMADGGRRRPPRWAWVLAALQAVFPVLQWGRTYTLKSFRSDVMAGLTLASLGIPQSIGYANLAKLDPQYGLYTSVVPPLIYAVMGTSREIAIGPVAVVSLLLSSMVQKVVDPAVDPVTYRTLVFTVTFLAGVFQVSFGLFRLGFLVDFLSHAAIVGFMGGAAIVIGLQQLKGLLGLSRFTNSTDVVAVAKAVFSALHDPWHPGNFFIGCSFLIFILATRFIGRKYKKLFWLSAISPLLSVILSTAAVYATKADKHGVKIIREVHAGLNPSSVKLIQLNGPYTTECAKIAVICAVIALTVLIIIITRKIQQEAIAVGRSFATIRGYKLDGNKEMIAMGFSNVAGSLSSCYVATGSFSRTAVNFSAGARSTVSNIVMAATVFIALEFFMKLLYYTPMAVLASIILSALPGLIDIREACNIWRVDKMDFLICLGAFLGVLFGSVEIGLGVALAISFAKIIIQSLRPQVEVLGRLQGTNTFCSVRQYPVACRTPAVQVIRIDTSFLCFINATFIKERIMEWVRAEVDTSNEKVRERVHSVVLDMSNVVNIDTSGLVGLEEIHKELASLGIQMAIASPGWQAIQKMKLAHVVDRIGEDWIFLTVGEAVEGCLTAHKGSAMEC</sequence>
<feature type="transmembrane region" description="Helical" evidence="7">
    <location>
        <begin position="464"/>
        <end position="488"/>
    </location>
</feature>
<dbReference type="AlphaFoldDB" id="M8C450"/>
<evidence type="ECO:0000256" key="6">
    <source>
        <dbReference type="SAM" id="MobiDB-lite"/>
    </source>
</evidence>
<evidence type="ECO:0000256" key="1">
    <source>
        <dbReference type="ARBA" id="ARBA00004141"/>
    </source>
</evidence>
<protein>
    <submittedName>
        <fullName evidence="8">Uncharacterized protein</fullName>
    </submittedName>
</protein>
<feature type="transmembrane region" description="Helical" evidence="7">
    <location>
        <begin position="320"/>
        <end position="338"/>
    </location>
</feature>
<dbReference type="InterPro" id="IPR011547">
    <property type="entry name" value="SLC26A/SulP_dom"/>
</dbReference>
<dbReference type="GO" id="GO:0008271">
    <property type="term" value="F:secondary active sulfate transmembrane transporter activity"/>
    <property type="evidence" value="ECO:0007669"/>
    <property type="project" value="InterPro"/>
</dbReference>
<feature type="region of interest" description="Disordered" evidence="6">
    <location>
        <begin position="18"/>
        <end position="40"/>
    </location>
</feature>
<dbReference type="Gene3D" id="3.30.750.24">
    <property type="entry name" value="STAS domain"/>
    <property type="match status" value="1"/>
</dbReference>
<evidence type="ECO:0000256" key="5">
    <source>
        <dbReference type="ARBA" id="ARBA00023136"/>
    </source>
</evidence>
<feature type="transmembrane region" description="Helical" evidence="7">
    <location>
        <begin position="398"/>
        <end position="417"/>
    </location>
</feature>
<dbReference type="InterPro" id="IPR036513">
    <property type="entry name" value="STAS_dom_sf"/>
</dbReference>
<feature type="transmembrane region" description="Helical" evidence="7">
    <location>
        <begin position="424"/>
        <end position="444"/>
    </location>
</feature>
<dbReference type="GO" id="GO:0016020">
    <property type="term" value="C:membrane"/>
    <property type="evidence" value="ECO:0007669"/>
    <property type="project" value="UniProtKB-SubCell"/>
</dbReference>
<accession>M8C450</accession>
<feature type="compositionally biased region" description="Low complexity" evidence="6">
    <location>
        <begin position="18"/>
        <end position="28"/>
    </location>
</feature>
<dbReference type="EnsemblPlants" id="EMT09908">
    <property type="protein sequence ID" value="EMT09908"/>
    <property type="gene ID" value="F775_52532"/>
</dbReference>
<keyword evidence="2" id="KW-0813">Transport</keyword>
<dbReference type="InterPro" id="IPR001902">
    <property type="entry name" value="SLC26A/SulP_fam"/>
</dbReference>
<proteinExistence type="predicted"/>
<dbReference type="NCBIfam" id="TIGR00815">
    <property type="entry name" value="sulP"/>
    <property type="match status" value="1"/>
</dbReference>
<dbReference type="CDD" id="cd07042">
    <property type="entry name" value="STAS_SulP_like_sulfate_transporter"/>
    <property type="match status" value="1"/>
</dbReference>
<dbReference type="PROSITE" id="PS50801">
    <property type="entry name" value="STAS"/>
    <property type="match status" value="1"/>
</dbReference>
<name>M8C450_AEGTA</name>
<dbReference type="FunFam" id="3.30.750.24:FF:000002">
    <property type="entry name" value="Sulfate transporter 31"/>
    <property type="match status" value="1"/>
</dbReference>
<dbReference type="PROSITE" id="PS01130">
    <property type="entry name" value="SLC26A"/>
    <property type="match status" value="1"/>
</dbReference>
<evidence type="ECO:0000256" key="4">
    <source>
        <dbReference type="ARBA" id="ARBA00022989"/>
    </source>
</evidence>
<organism evidence="8">
    <name type="scientific">Aegilops tauschii</name>
    <name type="common">Tausch's goatgrass</name>
    <name type="synonym">Aegilops squarrosa</name>
    <dbReference type="NCBI Taxonomy" id="37682"/>
    <lineage>
        <taxon>Eukaryota</taxon>
        <taxon>Viridiplantae</taxon>
        <taxon>Streptophyta</taxon>
        <taxon>Embryophyta</taxon>
        <taxon>Tracheophyta</taxon>
        <taxon>Spermatophyta</taxon>
        <taxon>Magnoliopsida</taxon>
        <taxon>Liliopsida</taxon>
        <taxon>Poales</taxon>
        <taxon>Poaceae</taxon>
        <taxon>BOP clade</taxon>
        <taxon>Pooideae</taxon>
        <taxon>Triticodae</taxon>
        <taxon>Triticeae</taxon>
        <taxon>Triticinae</taxon>
        <taxon>Aegilops</taxon>
    </lineage>
</organism>
<feature type="transmembrane region" description="Helical" evidence="7">
    <location>
        <begin position="262"/>
        <end position="283"/>
    </location>
</feature>
<keyword evidence="3 7" id="KW-0812">Transmembrane</keyword>
<dbReference type="PANTHER" id="PTHR11814">
    <property type="entry name" value="SULFATE TRANSPORTER"/>
    <property type="match status" value="1"/>
</dbReference>
<keyword evidence="5 7" id="KW-0472">Membrane</keyword>
<feature type="transmembrane region" description="Helical" evidence="7">
    <location>
        <begin position="114"/>
        <end position="136"/>
    </location>
</feature>
<comment type="subcellular location">
    <subcellularLocation>
        <location evidence="1">Membrane</location>
        <topology evidence="1">Multi-pass membrane protein</topology>
    </subcellularLocation>
</comment>
<dbReference type="InterPro" id="IPR018045">
    <property type="entry name" value="S04_transporter_CS"/>
</dbReference>
<dbReference type="Pfam" id="PF01740">
    <property type="entry name" value="STAS"/>
    <property type="match status" value="1"/>
</dbReference>
<dbReference type="SUPFAM" id="SSF52091">
    <property type="entry name" value="SpoIIaa-like"/>
    <property type="match status" value="1"/>
</dbReference>
<evidence type="ECO:0000256" key="3">
    <source>
        <dbReference type="ARBA" id="ARBA00022692"/>
    </source>
</evidence>